<evidence type="ECO:0000256" key="1">
    <source>
        <dbReference type="ARBA" id="ARBA00002689"/>
    </source>
</evidence>
<name>A0AAN6V3J7_9PEZI</name>
<keyword evidence="8" id="KW-0472">Membrane</keyword>
<evidence type="ECO:0000256" key="2">
    <source>
        <dbReference type="ARBA" id="ARBA00004370"/>
    </source>
</evidence>
<feature type="compositionally biased region" description="Low complexity" evidence="12">
    <location>
        <begin position="153"/>
        <end position="163"/>
    </location>
</feature>
<evidence type="ECO:0000256" key="6">
    <source>
        <dbReference type="ARBA" id="ARBA00022989"/>
    </source>
</evidence>
<evidence type="ECO:0000256" key="9">
    <source>
        <dbReference type="ARBA" id="ARBA00032159"/>
    </source>
</evidence>
<comment type="subunit">
    <text evidence="11">Component of the mitochondrial contact site and cristae organizing system (MICOS) complex.</text>
</comment>
<dbReference type="Proteomes" id="UP001302676">
    <property type="component" value="Unassembled WGS sequence"/>
</dbReference>
<reference evidence="13" key="1">
    <citation type="journal article" date="2023" name="Mol. Phylogenet. Evol.">
        <title>Genome-scale phylogeny and comparative genomics of the fungal order Sordariales.</title>
        <authorList>
            <person name="Hensen N."/>
            <person name="Bonometti L."/>
            <person name="Westerberg I."/>
            <person name="Brannstrom I.O."/>
            <person name="Guillou S."/>
            <person name="Cros-Aarteil S."/>
            <person name="Calhoun S."/>
            <person name="Haridas S."/>
            <person name="Kuo A."/>
            <person name="Mondo S."/>
            <person name="Pangilinan J."/>
            <person name="Riley R."/>
            <person name="LaButti K."/>
            <person name="Andreopoulos B."/>
            <person name="Lipzen A."/>
            <person name="Chen C."/>
            <person name="Yan M."/>
            <person name="Daum C."/>
            <person name="Ng V."/>
            <person name="Clum A."/>
            <person name="Steindorff A."/>
            <person name="Ohm R.A."/>
            <person name="Martin F."/>
            <person name="Silar P."/>
            <person name="Natvig D.O."/>
            <person name="Lalanne C."/>
            <person name="Gautier V."/>
            <person name="Ament-Velasquez S.L."/>
            <person name="Kruys A."/>
            <person name="Hutchinson M.I."/>
            <person name="Powell A.J."/>
            <person name="Barry K."/>
            <person name="Miller A.N."/>
            <person name="Grigoriev I.V."/>
            <person name="Debuchy R."/>
            <person name="Gladieux P."/>
            <person name="Hiltunen Thoren M."/>
            <person name="Johannesson H."/>
        </authorList>
    </citation>
    <scope>NUCLEOTIDE SEQUENCE</scope>
    <source>
        <strain evidence="13">CBS 141.50</strain>
    </source>
</reference>
<dbReference type="GO" id="GO:0042407">
    <property type="term" value="P:cristae formation"/>
    <property type="evidence" value="ECO:0007669"/>
    <property type="project" value="InterPro"/>
</dbReference>
<evidence type="ECO:0000256" key="4">
    <source>
        <dbReference type="ARBA" id="ARBA00018170"/>
    </source>
</evidence>
<comment type="caution">
    <text evidence="13">The sequence shown here is derived from an EMBL/GenBank/DDBJ whole genome shotgun (WGS) entry which is preliminary data.</text>
</comment>
<dbReference type="GO" id="GO:0061617">
    <property type="term" value="C:MICOS complex"/>
    <property type="evidence" value="ECO:0007669"/>
    <property type="project" value="UniProtKB-UniRule"/>
</dbReference>
<evidence type="ECO:0000313" key="13">
    <source>
        <dbReference type="EMBL" id="KAK4144178.1"/>
    </source>
</evidence>
<dbReference type="GO" id="GO:0044284">
    <property type="term" value="C:mitochondrial crista junction"/>
    <property type="evidence" value="ECO:0007669"/>
    <property type="project" value="InterPro"/>
</dbReference>
<dbReference type="Pfam" id="PF17050">
    <property type="entry name" value="AIM5"/>
    <property type="match status" value="1"/>
</dbReference>
<keyword evidence="14" id="KW-1185">Reference proteome</keyword>
<feature type="region of interest" description="Disordered" evidence="12">
    <location>
        <begin position="146"/>
        <end position="166"/>
    </location>
</feature>
<keyword evidence="11" id="KW-0999">Mitochondrion inner membrane</keyword>
<evidence type="ECO:0000256" key="8">
    <source>
        <dbReference type="ARBA" id="ARBA00023136"/>
    </source>
</evidence>
<dbReference type="GeneID" id="87813694"/>
<evidence type="ECO:0000256" key="5">
    <source>
        <dbReference type="ARBA" id="ARBA00022692"/>
    </source>
</evidence>
<organism evidence="13 14">
    <name type="scientific">Dichotomopilus funicola</name>
    <dbReference type="NCBI Taxonomy" id="1934379"/>
    <lineage>
        <taxon>Eukaryota</taxon>
        <taxon>Fungi</taxon>
        <taxon>Dikarya</taxon>
        <taxon>Ascomycota</taxon>
        <taxon>Pezizomycotina</taxon>
        <taxon>Sordariomycetes</taxon>
        <taxon>Sordariomycetidae</taxon>
        <taxon>Sordariales</taxon>
        <taxon>Chaetomiaceae</taxon>
        <taxon>Dichotomopilus</taxon>
    </lineage>
</organism>
<dbReference type="RefSeq" id="XP_062637549.1">
    <property type="nucleotide sequence ID" value="XM_062777081.1"/>
</dbReference>
<keyword evidence="5" id="KW-0812">Transmembrane</keyword>
<comment type="subcellular location">
    <subcellularLocation>
        <location evidence="2">Membrane</location>
    </subcellularLocation>
    <subcellularLocation>
        <location evidence="11">Mitochondrion inner membrane</location>
        <topology evidence="11">Single-pass membrane protein</topology>
    </subcellularLocation>
</comment>
<evidence type="ECO:0000313" key="14">
    <source>
        <dbReference type="Proteomes" id="UP001302676"/>
    </source>
</evidence>
<evidence type="ECO:0000256" key="10">
    <source>
        <dbReference type="ARBA" id="ARBA00032985"/>
    </source>
</evidence>
<feature type="region of interest" description="Disordered" evidence="12">
    <location>
        <begin position="54"/>
        <end position="94"/>
    </location>
</feature>
<evidence type="ECO:0000256" key="12">
    <source>
        <dbReference type="SAM" id="MobiDB-lite"/>
    </source>
</evidence>
<dbReference type="AlphaFoldDB" id="A0AAN6V3J7"/>
<comment type="function">
    <text evidence="1 11">Component of the MICOS complex, a large protein complex of the mitochondrial inner membrane that plays crucial roles in the maintenance of crista junctions, inner membrane architecture, and formation of contact sites to the outer membrane.</text>
</comment>
<protein>
    <recommendedName>
        <fullName evidence="4 11">MICOS complex subunit MIC12</fullName>
    </recommendedName>
    <alternativeName>
        <fullName evidence="10 11">Altered inheritance of mitochondria protein 5, mitochondrial</fullName>
    </alternativeName>
    <alternativeName>
        <fullName evidence="9 11">Found in mitochondrial proteome protein 51</fullName>
    </alternativeName>
</protein>
<dbReference type="EMBL" id="MU853579">
    <property type="protein sequence ID" value="KAK4144178.1"/>
    <property type="molecule type" value="Genomic_DNA"/>
</dbReference>
<evidence type="ECO:0000256" key="7">
    <source>
        <dbReference type="ARBA" id="ARBA00023128"/>
    </source>
</evidence>
<reference evidence="13" key="2">
    <citation type="submission" date="2023-05" db="EMBL/GenBank/DDBJ databases">
        <authorList>
            <consortium name="Lawrence Berkeley National Laboratory"/>
            <person name="Steindorff A."/>
            <person name="Hensen N."/>
            <person name="Bonometti L."/>
            <person name="Westerberg I."/>
            <person name="Brannstrom I.O."/>
            <person name="Guillou S."/>
            <person name="Cros-Aarteil S."/>
            <person name="Calhoun S."/>
            <person name="Haridas S."/>
            <person name="Kuo A."/>
            <person name="Mondo S."/>
            <person name="Pangilinan J."/>
            <person name="Riley R."/>
            <person name="Labutti K."/>
            <person name="Andreopoulos B."/>
            <person name="Lipzen A."/>
            <person name="Chen C."/>
            <person name="Yanf M."/>
            <person name="Daum C."/>
            <person name="Ng V."/>
            <person name="Clum A."/>
            <person name="Ohm R."/>
            <person name="Martin F."/>
            <person name="Silar P."/>
            <person name="Natvig D."/>
            <person name="Lalanne C."/>
            <person name="Gautier V."/>
            <person name="Ament-Velasquez S.L."/>
            <person name="Kruys A."/>
            <person name="Hutchinson M.I."/>
            <person name="Powell A.J."/>
            <person name="Barry K."/>
            <person name="Miller A.N."/>
            <person name="Grigoriev I.V."/>
            <person name="Debuchy R."/>
            <person name="Gladieux P."/>
            <person name="Thoren M.H."/>
            <person name="Johannesson H."/>
        </authorList>
    </citation>
    <scope>NUCLEOTIDE SEQUENCE</scope>
    <source>
        <strain evidence="13">CBS 141.50</strain>
    </source>
</reference>
<proteinExistence type="inferred from homology"/>
<gene>
    <name evidence="13" type="ORF">C8A04DRAFT_11746</name>
</gene>
<comment type="similarity">
    <text evidence="3 11">Belongs to the MICOS complex subunit Mic12 family.</text>
</comment>
<keyword evidence="6" id="KW-1133">Transmembrane helix</keyword>
<dbReference type="InterPro" id="IPR031463">
    <property type="entry name" value="Mic12"/>
</dbReference>
<evidence type="ECO:0000256" key="3">
    <source>
        <dbReference type="ARBA" id="ARBA00009188"/>
    </source>
</evidence>
<evidence type="ECO:0000256" key="11">
    <source>
        <dbReference type="RuleBase" id="RU363010"/>
    </source>
</evidence>
<keyword evidence="7 11" id="KW-0496">Mitochondrion</keyword>
<sequence length="299" mass="32737">MGFAAGFAGGTTLTLSLTYLALLTHASHRRAQSALLRSQAATLDSLVPDDPASYLPTAHSRRRNASLVSPDGGYRARGSLQTSSPGGRERDSTLPVAGGFVEEAKARWNGEVLSAVQWLQGRDWVRVREDVEDKVADVLGVGRLSREPVDVPQQGQGRQQQHQQEGHGVGYTAGERLHHARDTTVAIAQAMEHEAREVVVEAKEVVAAGVEGAKGAVERGVWKAHDLVERTKAATHLAEERAITKADAKLWQVSGVEQALAERYDSALREKRLQRSVEEVLRERYRPIDERDNSHLRGV</sequence>
<accession>A0AAN6V3J7</accession>